<dbReference type="Gene3D" id="1.10.287.570">
    <property type="entry name" value="Helical hairpin bin"/>
    <property type="match status" value="1"/>
</dbReference>
<evidence type="ECO:0000313" key="13">
    <source>
        <dbReference type="Proteomes" id="UP000694888"/>
    </source>
</evidence>
<keyword evidence="7 9" id="KW-0406">Ion transport</keyword>
<dbReference type="GeneID" id="101860537"/>
<feature type="region of interest" description="Disordered" evidence="10">
    <location>
        <begin position="147"/>
        <end position="558"/>
    </location>
</feature>
<feature type="transmembrane region" description="Helical" evidence="9">
    <location>
        <begin position="1334"/>
        <end position="1354"/>
    </location>
</feature>
<dbReference type="InterPro" id="IPR003020">
    <property type="entry name" value="HCO3_transpt_euk"/>
</dbReference>
<feature type="region of interest" description="Disordered" evidence="10">
    <location>
        <begin position="742"/>
        <end position="793"/>
    </location>
</feature>
<dbReference type="Proteomes" id="UP000694888">
    <property type="component" value="Unplaced"/>
</dbReference>
<evidence type="ECO:0000256" key="4">
    <source>
        <dbReference type="ARBA" id="ARBA00022475"/>
    </source>
</evidence>
<feature type="compositionally biased region" description="Basic and acidic residues" evidence="10">
    <location>
        <begin position="442"/>
        <end position="464"/>
    </location>
</feature>
<evidence type="ECO:0000256" key="10">
    <source>
        <dbReference type="SAM" id="MobiDB-lite"/>
    </source>
</evidence>
<evidence type="ECO:0000256" key="9">
    <source>
        <dbReference type="RuleBase" id="RU362035"/>
    </source>
</evidence>
<dbReference type="Gene3D" id="3.40.930.10">
    <property type="entry name" value="Mannitol-specific EII, Chain A"/>
    <property type="match status" value="1"/>
</dbReference>
<feature type="domain" description="Bicarbonate transporter-like transmembrane" evidence="11">
    <location>
        <begin position="1055"/>
        <end position="1619"/>
    </location>
</feature>
<feature type="transmembrane region" description="Helical" evidence="9">
    <location>
        <begin position="1117"/>
        <end position="1146"/>
    </location>
</feature>
<feature type="region of interest" description="Disordered" evidence="10">
    <location>
        <begin position="999"/>
        <end position="1051"/>
    </location>
</feature>
<organism evidence="13 14">
    <name type="scientific">Aplysia californica</name>
    <name type="common">California sea hare</name>
    <dbReference type="NCBI Taxonomy" id="6500"/>
    <lineage>
        <taxon>Eukaryota</taxon>
        <taxon>Metazoa</taxon>
        <taxon>Spiralia</taxon>
        <taxon>Lophotrochozoa</taxon>
        <taxon>Mollusca</taxon>
        <taxon>Gastropoda</taxon>
        <taxon>Heterobranchia</taxon>
        <taxon>Euthyneura</taxon>
        <taxon>Tectipleura</taxon>
        <taxon>Aplysiida</taxon>
        <taxon>Aplysioidea</taxon>
        <taxon>Aplysiidae</taxon>
        <taxon>Aplysia</taxon>
    </lineage>
</organism>
<feature type="domain" description="Band 3 cytoplasmic" evidence="12">
    <location>
        <begin position="615"/>
        <end position="792"/>
    </location>
</feature>
<evidence type="ECO:0000256" key="8">
    <source>
        <dbReference type="ARBA" id="ARBA00023136"/>
    </source>
</evidence>
<dbReference type="Pfam" id="PF00955">
    <property type="entry name" value="HCO3_cotransp"/>
    <property type="match status" value="1"/>
</dbReference>
<dbReference type="RefSeq" id="XP_035824343.1">
    <property type="nucleotide sequence ID" value="XM_035968450.1"/>
</dbReference>
<dbReference type="InterPro" id="IPR016152">
    <property type="entry name" value="PTrfase/Anion_transptr"/>
</dbReference>
<evidence type="ECO:0000256" key="6">
    <source>
        <dbReference type="ARBA" id="ARBA00022989"/>
    </source>
</evidence>
<dbReference type="InterPro" id="IPR013769">
    <property type="entry name" value="Band3_cytoplasmic_dom"/>
</dbReference>
<feature type="compositionally biased region" description="Basic residues" evidence="10">
    <location>
        <begin position="515"/>
        <end position="525"/>
    </location>
</feature>
<evidence type="ECO:0000313" key="14">
    <source>
        <dbReference type="RefSeq" id="XP_035824343.1"/>
    </source>
</evidence>
<dbReference type="PRINTS" id="PR01231">
    <property type="entry name" value="HCO3TRNSPORT"/>
</dbReference>
<evidence type="ECO:0000256" key="7">
    <source>
        <dbReference type="ARBA" id="ARBA00023065"/>
    </source>
</evidence>
<feature type="transmembrane region" description="Helical" evidence="9">
    <location>
        <begin position="1301"/>
        <end position="1322"/>
    </location>
</feature>
<dbReference type="SUPFAM" id="SSF55804">
    <property type="entry name" value="Phoshotransferase/anion transport protein"/>
    <property type="match status" value="1"/>
</dbReference>
<proteinExistence type="inferred from homology"/>
<feature type="transmembrane region" description="Helical" evidence="9">
    <location>
        <begin position="1430"/>
        <end position="1450"/>
    </location>
</feature>
<feature type="transmembrane region" description="Helical" evidence="9">
    <location>
        <begin position="1516"/>
        <end position="1535"/>
    </location>
</feature>
<dbReference type="PANTHER" id="PTHR11453">
    <property type="entry name" value="ANION EXCHANGE PROTEIN"/>
    <property type="match status" value="1"/>
</dbReference>
<feature type="compositionally biased region" description="Basic and acidic residues" evidence="10">
    <location>
        <begin position="8"/>
        <end position="18"/>
    </location>
</feature>
<feature type="region of interest" description="Disordered" evidence="10">
    <location>
        <begin position="805"/>
        <end position="830"/>
    </location>
</feature>
<keyword evidence="8 9" id="KW-0472">Membrane</keyword>
<keyword evidence="4" id="KW-1003">Cell membrane</keyword>
<gene>
    <name evidence="14 15" type="primary">LOC101860537</name>
</gene>
<evidence type="ECO:0000259" key="12">
    <source>
        <dbReference type="Pfam" id="PF07565"/>
    </source>
</evidence>
<reference evidence="14 15" key="1">
    <citation type="submission" date="2025-05" db="UniProtKB">
        <authorList>
            <consortium name="RefSeq"/>
        </authorList>
    </citation>
    <scope>IDENTIFICATION</scope>
</reference>
<keyword evidence="5 9" id="KW-0812">Transmembrane</keyword>
<feature type="transmembrane region" description="Helical" evidence="9">
    <location>
        <begin position="1083"/>
        <end position="1105"/>
    </location>
</feature>
<feature type="compositionally biased region" description="Polar residues" evidence="10">
    <location>
        <begin position="428"/>
        <end position="438"/>
    </location>
</feature>
<protein>
    <recommendedName>
        <fullName evidence="9">Anion exchange protein</fullName>
    </recommendedName>
</protein>
<feature type="compositionally biased region" description="Basic and acidic residues" evidence="10">
    <location>
        <begin position="235"/>
        <end position="254"/>
    </location>
</feature>
<sequence>MAAHHGRDRSSRRGEEHIPLTSDQDEMSTAPGGLSSTSLSASCAGMEEPVVEGFTSSQGIRAINTEPVLSRDSLADLADPNVTRLSFLDEVDKIFDRNWPCEASSLTTDPNCHAPTATSMGRESSKLALSEFYQVDEAEYSRHRRVSYPHIHQPLRSLSSKSLTKAAKAHKAKKKHKKKKKKEKLRSFPSRNAIQSPPIPEEEEEGHHEDQENYSSSSESEDDDDDDDAEAEESQDLKIDETTALLKSKDDEMTNSHSALPGMQLIPATPSPEHKASTARPFDGAGTTTNDGSSLEAEEQPRRPSVLGNETVGFYIGNDFPSPSREPSVDQFSRTFQISPRDTPSPDVDHTDQLRSPAFGEGETTPAAVLGISDEEPIPSHRPDYLRVTGPEFDGSTNVSPMPSHPPSRKHSTAGKVTFVVGDDPSYHNFQTQLSDGISQAIEDRQGSFVGKSEEKESNWKAVDENEVEGGQRRKSRRGSGRRRGSSDSESSDASDQHQLLRVPSEEGSQSTRSSIKRRHHHHHEHFAQSDLVMRRQKGSEVQLNEKYQKSPTETEEASILNKADLDDMTSHRFEDQRGIRRHKITRSKGTIVHMGKSHHEKKPRVTKKYDHSPHEMFVELDELHFGGDDMWEWREKARWIKFEEDVEEGAERWGKPHVASLSFHSLLELRRGLENGSLLLDLEATDLNSIIHNVVENLVIRDLVEESVKGKLLQTLLLKHRHVSGRSAFLRRNSSYSNLVSLDASKRHQQEKGLMKTLSQSSMSSLGMSKNPSQSSLGLKKGKENNSNSKAPAKLEMVKVDVDNNMPASGDHTNGEPTYGEPANGEPTNGEPAHPPFVVATTTVEHSNLTDKLSDGIHIGLTPVEQKKHVQDIMRRIPKGSEASTVLVGQVSFLTKPAMAFVRLAEGQVLENLTEVPLPVRFLFVLLGPSEGGMDYHEVGRSLSTLMSNQQFHNVAYRAETREDLLRAINSFLEDSIVLPPGDWDHRTLLPITHMARKRAQLRHQKKQQSEEKEAQRKRQDRKKGMAEVPTMLSDKDKEKEEPPHDPLQRTGCLFGGVINDVRRRYPHYVSDIKDAANKQSIAALFFIFFTCLSPCIAFGGLLSEKTHSLMGVSETMIATSVFGMMFSLLCGQPLLILGATGPVLVFEESLYKFCVSNGLEFLPVRFWVGFWVFLITTLAVALEGSFLVRYVTRFTEEIFAILISLIFIYEVVKKLMQIFATHPLKEDYCDIGNLTGLGSDNDTHPYSVGNGSDWLAHLAGNSSDWLAEDTTANGTSVFGHLSDHSAEHEAEIKNQPNTALMSLILTLGTFLIAYFLRVFRNSKFFGRSVRRALGDFGVLIALLSMTLLGLLMNETYVQKLDITDPLTPTSSSRPWFINPTGIHSSTPVWIAFAAILPGFLIFILLFMETQITEMILNKKERKLQKGSGYHVDQLLLGFLTFVGGLFGLPWMCAATVRTVAHVSALSEYSRTHAPGEKPQLLGVKEQRVTNFAVHLLIGLSAGLGPVLRAIPVPALFGVFLYLGVSAMSGVQMFERIKLLLMPVKYHPSVSYVRKVRTMAMHKFTLIQLGCLVFLLIIKSTQAALAFPFMLILLVPLRMKAVVRFFSKEELEELDKEEEAFDLDEEDDPDFYQQAHMPI</sequence>
<feature type="compositionally biased region" description="Basic and acidic residues" evidence="10">
    <location>
        <begin position="745"/>
        <end position="755"/>
    </location>
</feature>
<evidence type="ECO:0000259" key="11">
    <source>
        <dbReference type="Pfam" id="PF00955"/>
    </source>
</evidence>
<feature type="compositionally biased region" description="Acidic residues" evidence="10">
    <location>
        <begin position="219"/>
        <end position="234"/>
    </location>
</feature>
<dbReference type="InterPro" id="IPR011531">
    <property type="entry name" value="HCO3_transpt-like_TM_dom"/>
</dbReference>
<evidence type="ECO:0000256" key="5">
    <source>
        <dbReference type="ARBA" id="ARBA00022692"/>
    </source>
</evidence>
<keyword evidence="6 9" id="KW-1133">Transmembrane helix</keyword>
<feature type="compositionally biased region" description="Polar residues" evidence="10">
    <location>
        <begin position="330"/>
        <end position="342"/>
    </location>
</feature>
<feature type="compositionally biased region" description="Basic residues" evidence="10">
    <location>
        <begin position="167"/>
        <end position="184"/>
    </location>
</feature>
<keyword evidence="3 9" id="KW-0813">Transport</keyword>
<evidence type="ECO:0000256" key="3">
    <source>
        <dbReference type="ARBA" id="ARBA00022448"/>
    </source>
</evidence>
<feature type="compositionally biased region" description="Basic residues" evidence="10">
    <location>
        <begin position="999"/>
        <end position="1008"/>
    </location>
</feature>
<feature type="transmembrane region" description="Helical" evidence="9">
    <location>
        <begin position="1390"/>
        <end position="1409"/>
    </location>
</feature>
<dbReference type="PANTHER" id="PTHR11453:SF47">
    <property type="entry name" value="ANION EXCHANGE PROTEIN"/>
    <property type="match status" value="1"/>
</dbReference>
<evidence type="ECO:0000256" key="1">
    <source>
        <dbReference type="ARBA" id="ARBA00004651"/>
    </source>
</evidence>
<dbReference type="NCBIfam" id="TIGR00834">
    <property type="entry name" value="ae"/>
    <property type="match status" value="1"/>
</dbReference>
<evidence type="ECO:0000256" key="2">
    <source>
        <dbReference type="ARBA" id="ARBA00010993"/>
    </source>
</evidence>
<name>A0ABM1VPK1_APLCA</name>
<feature type="domain" description="Band 3 cytoplasmic" evidence="12">
    <location>
        <begin position="865"/>
        <end position="986"/>
    </location>
</feature>
<feature type="region of interest" description="Disordered" evidence="10">
    <location>
        <begin position="1"/>
        <end position="41"/>
    </location>
</feature>
<feature type="compositionally biased region" description="Basic residues" evidence="10">
    <location>
        <begin position="473"/>
        <end position="484"/>
    </location>
</feature>
<comment type="similarity">
    <text evidence="2 9">Belongs to the anion exchanger (TC 2.A.31) family.</text>
</comment>
<feature type="transmembrane region" description="Helical" evidence="9">
    <location>
        <begin position="1166"/>
        <end position="1184"/>
    </location>
</feature>
<accession>A0ABM1VPK1</accession>
<feature type="transmembrane region" description="Helical" evidence="9">
    <location>
        <begin position="1196"/>
        <end position="1214"/>
    </location>
</feature>
<evidence type="ECO:0000313" key="15">
    <source>
        <dbReference type="RefSeq" id="XP_035824345.1"/>
    </source>
</evidence>
<feature type="compositionally biased region" description="Low complexity" evidence="10">
    <location>
        <begin position="756"/>
        <end position="770"/>
    </location>
</feature>
<keyword evidence="13" id="KW-1185">Reference proteome</keyword>
<dbReference type="RefSeq" id="XP_035824345.1">
    <property type="nucleotide sequence ID" value="XM_035968452.1"/>
</dbReference>
<feature type="compositionally biased region" description="Basic and acidic residues" evidence="10">
    <location>
        <begin position="1035"/>
        <end position="1049"/>
    </location>
</feature>
<dbReference type="Pfam" id="PF07565">
    <property type="entry name" value="Band_3_cyto"/>
    <property type="match status" value="2"/>
</dbReference>
<feature type="transmembrane region" description="Helical" evidence="9">
    <location>
        <begin position="1567"/>
        <end position="1596"/>
    </location>
</feature>
<comment type="subcellular location">
    <subcellularLocation>
        <location evidence="1">Cell membrane</location>
        <topology evidence="1">Multi-pass membrane protein</topology>
    </subcellularLocation>
    <subcellularLocation>
        <location evidence="9">Membrane</location>
        <topology evidence="9">Multi-pass membrane protein</topology>
    </subcellularLocation>
</comment>
<feature type="compositionally biased region" description="Basic and acidic residues" evidence="10">
    <location>
        <begin position="1009"/>
        <end position="1027"/>
    </location>
</feature>